<sequence length="80" mass="8657">MSKTTMHISVSLSEDEKTATIRISNRSNPIIAGVLGVEKDNTGSLSKIYLNRLIHNGGKYLDYQGYLPSGCISTILTKAA</sequence>
<proteinExistence type="predicted"/>
<keyword evidence="2" id="KW-1185">Reference proteome</keyword>
<dbReference type="Proteomes" id="UP001218788">
    <property type="component" value="Unassembled WGS sequence"/>
</dbReference>
<dbReference type="RefSeq" id="WP_273642674.1">
    <property type="nucleotide sequence ID" value="NZ_JAQQXP010000004.1"/>
</dbReference>
<reference evidence="1 2" key="1">
    <citation type="submission" date="2022-10" db="EMBL/GenBank/DDBJ databases">
        <title>Alteromonas sp. chi3 Genome sequencing.</title>
        <authorList>
            <person name="Park S."/>
        </authorList>
    </citation>
    <scope>NUCLEOTIDE SEQUENCE [LARGE SCALE GENOMIC DNA]</scope>
    <source>
        <strain evidence="2">chi3</strain>
    </source>
</reference>
<dbReference type="EMBL" id="JAQQXP010000004">
    <property type="protein sequence ID" value="MDC8832799.1"/>
    <property type="molecule type" value="Genomic_DNA"/>
</dbReference>
<evidence type="ECO:0000313" key="1">
    <source>
        <dbReference type="EMBL" id="MDC8832799.1"/>
    </source>
</evidence>
<comment type="caution">
    <text evidence="1">The sequence shown here is derived from an EMBL/GenBank/DDBJ whole genome shotgun (WGS) entry which is preliminary data.</text>
</comment>
<name>A0ABT5L6Y5_9ALTE</name>
<accession>A0ABT5L6Y5</accession>
<protein>
    <submittedName>
        <fullName evidence="1">Uncharacterized protein</fullName>
    </submittedName>
</protein>
<gene>
    <name evidence="1" type="ORF">OIK42_18765</name>
</gene>
<organism evidence="1 2">
    <name type="scientific">Alteromonas gilva</name>
    <dbReference type="NCBI Taxonomy" id="2987522"/>
    <lineage>
        <taxon>Bacteria</taxon>
        <taxon>Pseudomonadati</taxon>
        <taxon>Pseudomonadota</taxon>
        <taxon>Gammaproteobacteria</taxon>
        <taxon>Alteromonadales</taxon>
        <taxon>Alteromonadaceae</taxon>
        <taxon>Alteromonas/Salinimonas group</taxon>
        <taxon>Alteromonas</taxon>
    </lineage>
</organism>
<evidence type="ECO:0000313" key="2">
    <source>
        <dbReference type="Proteomes" id="UP001218788"/>
    </source>
</evidence>